<accession>A0A926NDC4</accession>
<reference evidence="1" key="1">
    <citation type="submission" date="2020-09" db="EMBL/GenBank/DDBJ databases">
        <title>A novel bacterium of genus Bacillus, isolated from South China Sea.</title>
        <authorList>
            <person name="Huang H."/>
            <person name="Mo K."/>
            <person name="Hu Y."/>
        </authorList>
    </citation>
    <scope>NUCLEOTIDE SEQUENCE</scope>
    <source>
        <strain evidence="1">IB182487</strain>
    </source>
</reference>
<comment type="caution">
    <text evidence="1">The sequence shown here is derived from an EMBL/GenBank/DDBJ whole genome shotgun (WGS) entry which is preliminary data.</text>
</comment>
<sequence>MLKVEKQLDGNITITTSPEVTLTLHSILEFFTRAEGIVDNVIDEEIDMANFLAEELNYYITHGVSEQAESEVIDYINDSYK</sequence>
<organism evidence="1 2">
    <name type="scientific">Metabacillus arenae</name>
    <dbReference type="NCBI Taxonomy" id="2771434"/>
    <lineage>
        <taxon>Bacteria</taxon>
        <taxon>Bacillati</taxon>
        <taxon>Bacillota</taxon>
        <taxon>Bacilli</taxon>
        <taxon>Bacillales</taxon>
        <taxon>Bacillaceae</taxon>
        <taxon>Metabacillus</taxon>
    </lineage>
</organism>
<protein>
    <submittedName>
        <fullName evidence="1">Uncharacterized protein</fullName>
    </submittedName>
</protein>
<gene>
    <name evidence="1" type="ORF">IC621_02350</name>
</gene>
<dbReference type="AlphaFoldDB" id="A0A926NDC4"/>
<dbReference type="RefSeq" id="WP_191155346.1">
    <property type="nucleotide sequence ID" value="NZ_JACXAI010000002.1"/>
</dbReference>
<evidence type="ECO:0000313" key="2">
    <source>
        <dbReference type="Proteomes" id="UP000626844"/>
    </source>
</evidence>
<dbReference type="EMBL" id="JACXAI010000002">
    <property type="protein sequence ID" value="MBD1379060.1"/>
    <property type="molecule type" value="Genomic_DNA"/>
</dbReference>
<dbReference type="Proteomes" id="UP000626844">
    <property type="component" value="Unassembled WGS sequence"/>
</dbReference>
<name>A0A926NDC4_9BACI</name>
<proteinExistence type="predicted"/>
<keyword evidence="2" id="KW-1185">Reference proteome</keyword>
<evidence type="ECO:0000313" key="1">
    <source>
        <dbReference type="EMBL" id="MBD1379060.1"/>
    </source>
</evidence>